<evidence type="ECO:0000313" key="2">
    <source>
        <dbReference type="Proteomes" id="UP000887159"/>
    </source>
</evidence>
<keyword evidence="1" id="KW-0695">RNA-directed DNA polymerase</keyword>
<protein>
    <submittedName>
        <fullName evidence="1">Reverse transcriptase domain-containing protein</fullName>
    </submittedName>
</protein>
<accession>A0A8X6VAA2</accession>
<dbReference type="Proteomes" id="UP000887159">
    <property type="component" value="Unassembled WGS sequence"/>
</dbReference>
<keyword evidence="1" id="KW-0548">Nucleotidyltransferase</keyword>
<proteinExistence type="predicted"/>
<reference evidence="1" key="1">
    <citation type="submission" date="2020-08" db="EMBL/GenBank/DDBJ databases">
        <title>Multicomponent nature underlies the extraordinary mechanical properties of spider dragline silk.</title>
        <authorList>
            <person name="Kono N."/>
            <person name="Nakamura H."/>
            <person name="Mori M."/>
            <person name="Yoshida Y."/>
            <person name="Ohtoshi R."/>
            <person name="Malay A.D."/>
            <person name="Moran D.A.P."/>
            <person name="Tomita M."/>
            <person name="Numata K."/>
            <person name="Arakawa K."/>
        </authorList>
    </citation>
    <scope>NUCLEOTIDE SEQUENCE</scope>
</reference>
<gene>
    <name evidence="1" type="primary">DDZ39_07815</name>
    <name evidence="1" type="ORF">TNCV_1123741</name>
</gene>
<dbReference type="EMBL" id="BMAU01021301">
    <property type="protein sequence ID" value="GFY10852.1"/>
    <property type="molecule type" value="Genomic_DNA"/>
</dbReference>
<keyword evidence="2" id="KW-1185">Reference proteome</keyword>
<dbReference type="GO" id="GO:0003964">
    <property type="term" value="F:RNA-directed DNA polymerase activity"/>
    <property type="evidence" value="ECO:0007669"/>
    <property type="project" value="UniProtKB-KW"/>
</dbReference>
<organism evidence="1 2">
    <name type="scientific">Trichonephila clavipes</name>
    <name type="common">Golden silk orbweaver</name>
    <name type="synonym">Nephila clavipes</name>
    <dbReference type="NCBI Taxonomy" id="2585209"/>
    <lineage>
        <taxon>Eukaryota</taxon>
        <taxon>Metazoa</taxon>
        <taxon>Ecdysozoa</taxon>
        <taxon>Arthropoda</taxon>
        <taxon>Chelicerata</taxon>
        <taxon>Arachnida</taxon>
        <taxon>Araneae</taxon>
        <taxon>Araneomorphae</taxon>
        <taxon>Entelegynae</taxon>
        <taxon>Araneoidea</taxon>
        <taxon>Nephilidae</taxon>
        <taxon>Trichonephila</taxon>
    </lineage>
</organism>
<dbReference type="AlphaFoldDB" id="A0A8X6VAA2"/>
<sequence length="133" mass="15174">MWYWARTRDKACHGPIPIPLGYRGHPTYLGVTLDPELRFSKHIEQTTNKALGKLNILRKLCGTSWGSRPQSLKSTFCTVIRPVLEYATPIWTPASISVKRKLDSVQHRAAKIIIEQCHQPIMKRPNKNAACLR</sequence>
<keyword evidence="1" id="KW-0808">Transferase</keyword>
<comment type="caution">
    <text evidence="1">The sequence shown here is derived from an EMBL/GenBank/DDBJ whole genome shotgun (WGS) entry which is preliminary data.</text>
</comment>
<evidence type="ECO:0000313" key="1">
    <source>
        <dbReference type="EMBL" id="GFY10852.1"/>
    </source>
</evidence>
<name>A0A8X6VAA2_TRICX</name>